<dbReference type="RefSeq" id="WP_092812310.1">
    <property type="nucleotide sequence ID" value="NZ_FMVW01000004.1"/>
</dbReference>
<protein>
    <submittedName>
        <fullName evidence="2">Catechol 2,3-dioxygenase</fullName>
    </submittedName>
</protein>
<dbReference type="EMBL" id="FMVW01000004">
    <property type="protein sequence ID" value="SCZ37040.1"/>
    <property type="molecule type" value="Genomic_DNA"/>
</dbReference>
<dbReference type="Pfam" id="PF00903">
    <property type="entry name" value="Glyoxalase"/>
    <property type="match status" value="1"/>
</dbReference>
<name>A0A1G5NKA1_AFIMA</name>
<keyword evidence="2" id="KW-0560">Oxidoreductase</keyword>
<reference evidence="2 3" key="1">
    <citation type="submission" date="2016-10" db="EMBL/GenBank/DDBJ databases">
        <authorList>
            <person name="de Groot N.N."/>
        </authorList>
    </citation>
    <scope>NUCLEOTIDE SEQUENCE [LARGE SCALE GENOMIC DNA]</scope>
    <source>
        <strain evidence="2 3">DSM 2698</strain>
    </source>
</reference>
<keyword evidence="3" id="KW-1185">Reference proteome</keyword>
<keyword evidence="2" id="KW-0223">Dioxygenase</keyword>
<dbReference type="STRING" id="1120955.SAMN03080610_02078"/>
<evidence type="ECO:0000313" key="3">
    <source>
        <dbReference type="Proteomes" id="UP000199347"/>
    </source>
</evidence>
<feature type="domain" description="VOC" evidence="1">
    <location>
        <begin position="16"/>
        <end position="141"/>
    </location>
</feature>
<dbReference type="Gene3D" id="3.10.180.10">
    <property type="entry name" value="2,3-Dihydroxybiphenyl 1,2-Dioxygenase, domain 1"/>
    <property type="match status" value="1"/>
</dbReference>
<evidence type="ECO:0000259" key="1">
    <source>
        <dbReference type="PROSITE" id="PS51819"/>
    </source>
</evidence>
<evidence type="ECO:0000313" key="2">
    <source>
        <dbReference type="EMBL" id="SCZ37040.1"/>
    </source>
</evidence>
<dbReference type="PROSITE" id="PS51819">
    <property type="entry name" value="VOC"/>
    <property type="match status" value="1"/>
</dbReference>
<dbReference type="InterPro" id="IPR029068">
    <property type="entry name" value="Glyas_Bleomycin-R_OHBP_Dase"/>
</dbReference>
<dbReference type="InterPro" id="IPR050383">
    <property type="entry name" value="GlyoxalaseI/FosfomycinResist"/>
</dbReference>
<dbReference type="InterPro" id="IPR037523">
    <property type="entry name" value="VOC_core"/>
</dbReference>
<dbReference type="Proteomes" id="UP000199347">
    <property type="component" value="Unassembled WGS sequence"/>
</dbReference>
<accession>A0A1G5NKA1</accession>
<sequence>MSDTNVEKAAAPKIEGILETAVYVADLAAAHTFYGETLGLERMTGTSRMMTYAVGPSEVLLVFHRGDTLEDTKTAGGMIPGHHSEGPAHFAFRIATDTYGKWKRHLQANDIAILSEVSWPRGGRSLYFRDPDGNVVELATRGLWPNF</sequence>
<dbReference type="GO" id="GO:0051213">
    <property type="term" value="F:dioxygenase activity"/>
    <property type="evidence" value="ECO:0007669"/>
    <property type="project" value="UniProtKB-KW"/>
</dbReference>
<dbReference type="SUPFAM" id="SSF54593">
    <property type="entry name" value="Glyoxalase/Bleomycin resistance protein/Dihydroxybiphenyl dioxygenase"/>
    <property type="match status" value="1"/>
</dbReference>
<proteinExistence type="predicted"/>
<dbReference type="PANTHER" id="PTHR21366:SF22">
    <property type="entry name" value="VOC DOMAIN-CONTAINING PROTEIN"/>
    <property type="match status" value="1"/>
</dbReference>
<organism evidence="2 3">
    <name type="scientific">Afifella marina DSM 2698</name>
    <dbReference type="NCBI Taxonomy" id="1120955"/>
    <lineage>
        <taxon>Bacteria</taxon>
        <taxon>Pseudomonadati</taxon>
        <taxon>Pseudomonadota</taxon>
        <taxon>Alphaproteobacteria</taxon>
        <taxon>Hyphomicrobiales</taxon>
        <taxon>Afifellaceae</taxon>
        <taxon>Afifella</taxon>
    </lineage>
</organism>
<gene>
    <name evidence="2" type="ORF">SAMN03080610_02078</name>
</gene>
<dbReference type="OrthoDB" id="9812656at2"/>
<dbReference type="AlphaFoldDB" id="A0A1G5NKA1"/>
<dbReference type="PANTHER" id="PTHR21366">
    <property type="entry name" value="GLYOXALASE FAMILY PROTEIN"/>
    <property type="match status" value="1"/>
</dbReference>
<dbReference type="InterPro" id="IPR004360">
    <property type="entry name" value="Glyas_Fos-R_dOase_dom"/>
</dbReference>